<evidence type="ECO:0000256" key="6">
    <source>
        <dbReference type="PIRSR" id="PIRSR613078-1"/>
    </source>
</evidence>
<evidence type="ECO:0000313" key="8">
    <source>
        <dbReference type="EMBL" id="CAD5113197.1"/>
    </source>
</evidence>
<reference evidence="8 9" key="1">
    <citation type="submission" date="2020-08" db="EMBL/GenBank/DDBJ databases">
        <authorList>
            <person name="Hejnol A."/>
        </authorList>
    </citation>
    <scope>NUCLEOTIDE SEQUENCE [LARGE SCALE GENOMIC DNA]</scope>
</reference>
<dbReference type="EMBL" id="CAJFCJ010000003">
    <property type="protein sequence ID" value="CAD5113197.1"/>
    <property type="molecule type" value="Genomic_DNA"/>
</dbReference>
<sequence length="241" mass="27155">MTEVKFQLYIVRHGETMENRKGFLQGHKNTQLTDVGRKQAESVGSYLDTTAFHEAYSSDLTRAFETCQLILEKSKSESKDLQIEKNTALRERHFGDWEGMHRSVFAEMAGRRSFEHFIPPGGESLEDVGERAINWFDGLCNSVFDLNKKETDPPTRNVLLVSHGGWICAFLRKLVSERNCGLPDDIPLKKSSLGICPNAGLSIMGVTISHTKRVKTKVHTLHKTTYTAEDILEKINAEAAE</sequence>
<dbReference type="CDD" id="cd07067">
    <property type="entry name" value="HP_PGM_like"/>
    <property type="match status" value="1"/>
</dbReference>
<dbReference type="OrthoDB" id="354304at2759"/>
<dbReference type="PANTHER" id="PTHR46517">
    <property type="entry name" value="FRUCTOSE-2,6-BISPHOSPHATASE TIGAR"/>
    <property type="match status" value="1"/>
</dbReference>
<dbReference type="GO" id="GO:0005829">
    <property type="term" value="C:cytosol"/>
    <property type="evidence" value="ECO:0007669"/>
    <property type="project" value="TreeGrafter"/>
</dbReference>
<dbReference type="Proteomes" id="UP000549394">
    <property type="component" value="Unassembled WGS sequence"/>
</dbReference>
<dbReference type="AlphaFoldDB" id="A0A7I8VBY1"/>
<dbReference type="SMART" id="SM00855">
    <property type="entry name" value="PGAM"/>
    <property type="match status" value="1"/>
</dbReference>
<evidence type="ECO:0000256" key="5">
    <source>
        <dbReference type="ARBA" id="ARBA00042275"/>
    </source>
</evidence>
<evidence type="ECO:0000256" key="3">
    <source>
        <dbReference type="ARBA" id="ARBA00038362"/>
    </source>
</evidence>
<feature type="active site" description="Tele-phosphohistidine intermediate" evidence="6">
    <location>
        <position position="13"/>
    </location>
</feature>
<accession>A0A7I8VBY1</accession>
<evidence type="ECO:0000313" key="9">
    <source>
        <dbReference type="Proteomes" id="UP000549394"/>
    </source>
</evidence>
<proteinExistence type="inferred from homology"/>
<gene>
    <name evidence="8" type="ORF">DGYR_LOCUS2229</name>
</gene>
<dbReference type="GO" id="GO:0004331">
    <property type="term" value="F:fructose-2,6-bisphosphate 2-phosphatase activity"/>
    <property type="evidence" value="ECO:0007669"/>
    <property type="project" value="UniProtKB-EC"/>
</dbReference>
<dbReference type="GO" id="GO:0043456">
    <property type="term" value="P:regulation of pentose-phosphate shunt"/>
    <property type="evidence" value="ECO:0007669"/>
    <property type="project" value="TreeGrafter"/>
</dbReference>
<name>A0A7I8VBY1_9ANNE</name>
<keyword evidence="2" id="KW-0378">Hydrolase</keyword>
<organism evidence="8 9">
    <name type="scientific">Dimorphilus gyrociliatus</name>
    <dbReference type="NCBI Taxonomy" id="2664684"/>
    <lineage>
        <taxon>Eukaryota</taxon>
        <taxon>Metazoa</taxon>
        <taxon>Spiralia</taxon>
        <taxon>Lophotrochozoa</taxon>
        <taxon>Annelida</taxon>
        <taxon>Polychaeta</taxon>
        <taxon>Polychaeta incertae sedis</taxon>
        <taxon>Dinophilidae</taxon>
        <taxon>Dimorphilus</taxon>
    </lineage>
</organism>
<dbReference type="SUPFAM" id="SSF53254">
    <property type="entry name" value="Phosphoglycerate mutase-like"/>
    <property type="match status" value="1"/>
</dbReference>
<dbReference type="GO" id="GO:0045820">
    <property type="term" value="P:negative regulation of glycolytic process"/>
    <property type="evidence" value="ECO:0007669"/>
    <property type="project" value="TreeGrafter"/>
</dbReference>
<dbReference type="InterPro" id="IPR051695">
    <property type="entry name" value="Phosphoglycerate_Mutase"/>
</dbReference>
<dbReference type="Gene3D" id="3.40.50.1240">
    <property type="entry name" value="Phosphoglycerate mutase-like"/>
    <property type="match status" value="1"/>
</dbReference>
<feature type="binding site" evidence="7">
    <location>
        <position position="62"/>
    </location>
    <ligand>
        <name>substrate</name>
    </ligand>
</feature>
<dbReference type="Pfam" id="PF00300">
    <property type="entry name" value="His_Phos_1"/>
    <property type="match status" value="1"/>
</dbReference>
<comment type="similarity">
    <text evidence="3">Belongs to the phosphoglycerate mutase family.</text>
</comment>
<protein>
    <recommendedName>
        <fullName evidence="4">Fructose-2,6-bisphosphatase TIGAR</fullName>
    </recommendedName>
    <alternativeName>
        <fullName evidence="5">TP53-induced glycolysis and apoptosis regulator</fullName>
    </alternativeName>
</protein>
<feature type="binding site" evidence="7">
    <location>
        <begin position="12"/>
        <end position="19"/>
    </location>
    <ligand>
        <name>substrate</name>
    </ligand>
</feature>
<evidence type="ECO:0000256" key="7">
    <source>
        <dbReference type="PIRSR" id="PIRSR613078-2"/>
    </source>
</evidence>
<dbReference type="InterPro" id="IPR001345">
    <property type="entry name" value="PG/BPGM_mutase_AS"/>
</dbReference>
<evidence type="ECO:0000256" key="1">
    <source>
        <dbReference type="ARBA" id="ARBA00000464"/>
    </source>
</evidence>
<dbReference type="PANTHER" id="PTHR46517:SF1">
    <property type="entry name" value="FRUCTOSE-2,6-BISPHOSPHATASE TIGAR"/>
    <property type="match status" value="1"/>
</dbReference>
<dbReference type="InterPro" id="IPR013078">
    <property type="entry name" value="His_Pase_superF_clade-1"/>
</dbReference>
<comment type="catalytic activity">
    <reaction evidence="1">
        <text>beta-D-fructose 2,6-bisphosphate + H2O = beta-D-fructose 6-phosphate + phosphate</text>
        <dbReference type="Rhea" id="RHEA:17289"/>
        <dbReference type="ChEBI" id="CHEBI:15377"/>
        <dbReference type="ChEBI" id="CHEBI:43474"/>
        <dbReference type="ChEBI" id="CHEBI:57634"/>
        <dbReference type="ChEBI" id="CHEBI:58579"/>
        <dbReference type="EC" id="3.1.3.46"/>
    </reaction>
</comment>
<feature type="active site" description="Proton donor/acceptor" evidence="6">
    <location>
        <position position="91"/>
    </location>
</feature>
<dbReference type="InterPro" id="IPR029033">
    <property type="entry name" value="His_PPase_superfam"/>
</dbReference>
<evidence type="ECO:0000256" key="4">
    <source>
        <dbReference type="ARBA" id="ARBA00040907"/>
    </source>
</evidence>
<dbReference type="PROSITE" id="PS00175">
    <property type="entry name" value="PG_MUTASE"/>
    <property type="match status" value="1"/>
</dbReference>
<comment type="caution">
    <text evidence="8">The sequence shown here is derived from an EMBL/GenBank/DDBJ whole genome shotgun (WGS) entry which is preliminary data.</text>
</comment>
<keyword evidence="9" id="KW-1185">Reference proteome</keyword>
<evidence type="ECO:0000256" key="2">
    <source>
        <dbReference type="ARBA" id="ARBA00022801"/>
    </source>
</evidence>